<evidence type="ECO:0000313" key="1">
    <source>
        <dbReference type="EMBL" id="AEO59863.1"/>
    </source>
</evidence>
<protein>
    <submittedName>
        <fullName evidence="1">Uncharacterized protein</fullName>
    </submittedName>
</protein>
<proteinExistence type="predicted"/>
<dbReference type="GeneID" id="11507214"/>
<reference evidence="1 2" key="1">
    <citation type="journal article" date="2011" name="Nat. Biotechnol.">
        <title>Comparative genomic analysis of the thermophilic biomass-degrading fungi Myceliophthora thermophila and Thielavia terrestris.</title>
        <authorList>
            <person name="Berka R.M."/>
            <person name="Grigoriev I.V."/>
            <person name="Otillar R."/>
            <person name="Salamov A."/>
            <person name="Grimwood J."/>
            <person name="Reid I."/>
            <person name="Ishmael N."/>
            <person name="John T."/>
            <person name="Darmond C."/>
            <person name="Moisan M.-C."/>
            <person name="Henrissat B."/>
            <person name="Coutinho P.M."/>
            <person name="Lombard V."/>
            <person name="Natvig D.O."/>
            <person name="Lindquist E."/>
            <person name="Schmutz J."/>
            <person name="Lucas S."/>
            <person name="Harris P."/>
            <person name="Powlowski J."/>
            <person name="Bellemare A."/>
            <person name="Taylor D."/>
            <person name="Butler G."/>
            <person name="de Vries R.P."/>
            <person name="Allijn I.E."/>
            <person name="van den Brink J."/>
            <person name="Ushinsky S."/>
            <person name="Storms R."/>
            <person name="Powell A.J."/>
            <person name="Paulsen I.T."/>
            <person name="Elbourne L.D.H."/>
            <person name="Baker S.E."/>
            <person name="Magnuson J."/>
            <person name="LaBoissiere S."/>
            <person name="Clutterbuck A.J."/>
            <person name="Martinez D."/>
            <person name="Wogulis M."/>
            <person name="de Leon A.L."/>
            <person name="Rey M.W."/>
            <person name="Tsang A."/>
        </authorList>
    </citation>
    <scope>NUCLEOTIDE SEQUENCE [LARGE SCALE GENOMIC DNA]</scope>
    <source>
        <strain evidence="2">ATCC 42464 / BCRC 31852 / DSM 1799</strain>
    </source>
</reference>
<sequence length="163" mass="17977">MPKHEMTKSDSSRIQSLITGGGYQYLSSNVVFEKLSDRSPKDAPLHLWRTNTTMQQSNVKDSSNSSAFYDHLHENGASRLPYSLASYQKATEGTGGQFDRLAFGGSAFGGSAPVLYRLHQPGDQLSSKQTIDKVAKGRYYHVQFVPKVRSRGFGIEPGMDGLK</sequence>
<keyword evidence="2" id="KW-1185">Reference proteome</keyword>
<dbReference type="HOGENOM" id="CLU_1628196_0_0_1"/>
<dbReference type="InParanoid" id="G2QJV7"/>
<dbReference type="EMBL" id="CP003006">
    <property type="protein sequence ID" value="AEO59863.1"/>
    <property type="molecule type" value="Genomic_DNA"/>
</dbReference>
<dbReference type="Proteomes" id="UP000007322">
    <property type="component" value="Chromosome 5"/>
</dbReference>
<organism evidence="1 2">
    <name type="scientific">Thermothelomyces thermophilus (strain ATCC 42464 / BCRC 31852 / DSM 1799)</name>
    <name type="common">Sporotrichum thermophile</name>
    <dbReference type="NCBI Taxonomy" id="573729"/>
    <lineage>
        <taxon>Eukaryota</taxon>
        <taxon>Fungi</taxon>
        <taxon>Dikarya</taxon>
        <taxon>Ascomycota</taxon>
        <taxon>Pezizomycotina</taxon>
        <taxon>Sordariomycetes</taxon>
        <taxon>Sordariomycetidae</taxon>
        <taxon>Sordariales</taxon>
        <taxon>Chaetomiaceae</taxon>
        <taxon>Thermothelomyces</taxon>
    </lineage>
</organism>
<dbReference type="AlphaFoldDB" id="G2QJV7"/>
<accession>G2QJV7</accession>
<dbReference type="RefSeq" id="XP_003665108.1">
    <property type="nucleotide sequence ID" value="XM_003665060.1"/>
</dbReference>
<name>G2QJV7_THET4</name>
<dbReference type="VEuPathDB" id="FungiDB:MYCTH_95997"/>
<gene>
    <name evidence="1" type="ORF">MYCTH_95997</name>
</gene>
<dbReference type="KEGG" id="mtm:MYCTH_95997"/>
<evidence type="ECO:0000313" key="2">
    <source>
        <dbReference type="Proteomes" id="UP000007322"/>
    </source>
</evidence>